<keyword evidence="6 8" id="KW-0472">Membrane</keyword>
<gene>
    <name evidence="11" type="primary">LOC108675696</name>
</gene>
<evidence type="ECO:0000256" key="1">
    <source>
        <dbReference type="ARBA" id="ARBA00004141"/>
    </source>
</evidence>
<name>A0A8B7NZS9_HYAAZ</name>
<feature type="transmembrane region" description="Helical" evidence="8">
    <location>
        <begin position="249"/>
        <end position="274"/>
    </location>
</feature>
<feature type="region of interest" description="Disordered" evidence="7">
    <location>
        <begin position="838"/>
        <end position="897"/>
    </location>
</feature>
<evidence type="ECO:0000313" key="10">
    <source>
        <dbReference type="Proteomes" id="UP000694843"/>
    </source>
</evidence>
<proteinExistence type="predicted"/>
<evidence type="ECO:0000256" key="4">
    <source>
        <dbReference type="ARBA" id="ARBA00022729"/>
    </source>
</evidence>
<feature type="region of interest" description="Disordered" evidence="7">
    <location>
        <begin position="676"/>
        <end position="700"/>
    </location>
</feature>
<feature type="domain" description="Proline-rich transmembrane protein 3/4" evidence="9">
    <location>
        <begin position="242"/>
        <end position="504"/>
    </location>
</feature>
<dbReference type="OrthoDB" id="10066605at2759"/>
<sequence length="1012" mass="110105">MTAKRKQHCKMAPSRCGCYGNRTLLSFVIIFNLSISSAQISQENSRRIFQSRTIDGSEPHNTIKHVSSKLNSSVSFGINESDIAAIFRGVAYGVTTSYSKMQTKTEETTTTTTTTTTTSSPTTTNTQSTINETLVVSPETIRPLDPLPITNSLDDISSDISPEKLPVNENSYAVPTGEERHYDYRGSQLYNIPQSDILNNLAADESVNTERNYKSSESLYSHDIYVDKYDHKGHLMTANEVEVHHVVDYAWVIHVYLTGVLMGVVAAMAICCISRIHFCSPIFPRNFFVTMHVLVFLAAFLRCILLFNGSFGEAHSKLPKVLTGLLINSVPPCLTAAFALVLLVFLKATHLYVLPAKYQSSFVLAVISVVHIVTSIIVDICAGLSDSESLINALRAGVQAGTAGWSLLLSMGFVYLIYNLWKHEERKSVIPKKSLQVIYVAVVVELILACFTIYGIVTPRVTVSKEVDNTWSLWVLASCERLLEACFCVTLLVITTTFTISKCNNVKPQEQKVFSVMTSGKRDVSLGRSANVYPVTCDKNGFLNNGLLGSNLNNDGSTKSENYYSGWTDARLYSGTIDSTADFQLFNGKATSTMSTVLYPNFNSMAGPGELIDDSAKDSFTNGGQESSMTSYSTLSSHRPSNAQHLCYFAPVNACCPSSATKGFPTLTKQPILLVPQYSNPQGPGSSAPQSEESTSGSSYYGSSLGSSHIYSSPQYYTCPGDVADVHINNPILPIHLHQCSEMGPGMHKRMAANEESAHHIPSASLPVLQDIPENNERMLQQYRPKQPLPHPELHQIPDVNVIPGVAHIPVKHQLVGVQQRQPFRHPHMIHHFHPHHPVIHQLDPNRSTPQSIKGSPSLSSTQHSGVSAVAKSDSPTGSCPSKVPGRQGPATSSHDSSICGAAVKGVASPAVTSTTPVTASTSPCQINATPLESNELIQTSEALQTIGGSDCSFLSKLVRSPEAQSLSSSLELDTRRTSVEKRNPILNSAAGSPPFRQRMVFDDADLPSQIV</sequence>
<dbReference type="AlphaFoldDB" id="A0A8B7NZS9"/>
<keyword evidence="3 8" id="KW-0812">Transmembrane</keyword>
<protein>
    <submittedName>
        <fullName evidence="11">Uncharacterized protein LOC108675696</fullName>
    </submittedName>
</protein>
<keyword evidence="10" id="KW-1185">Reference proteome</keyword>
<evidence type="ECO:0000256" key="2">
    <source>
        <dbReference type="ARBA" id="ARBA00022553"/>
    </source>
</evidence>
<dbReference type="KEGG" id="hazt:108675696"/>
<comment type="subcellular location">
    <subcellularLocation>
        <location evidence="1">Membrane</location>
        <topology evidence="1">Multi-pass membrane protein</topology>
    </subcellularLocation>
</comment>
<feature type="transmembrane region" description="Helical" evidence="8">
    <location>
        <begin position="438"/>
        <end position="457"/>
    </location>
</feature>
<dbReference type="Proteomes" id="UP000694843">
    <property type="component" value="Unplaced"/>
</dbReference>
<evidence type="ECO:0000259" key="9">
    <source>
        <dbReference type="Pfam" id="PF25987"/>
    </source>
</evidence>
<feature type="transmembrane region" description="Helical" evidence="8">
    <location>
        <begin position="327"/>
        <end position="346"/>
    </location>
</feature>
<keyword evidence="4" id="KW-0732">Signal</keyword>
<dbReference type="InterPro" id="IPR059081">
    <property type="entry name" value="PRRT3-4"/>
</dbReference>
<keyword evidence="5 8" id="KW-1133">Transmembrane helix</keyword>
<evidence type="ECO:0000256" key="7">
    <source>
        <dbReference type="SAM" id="MobiDB-lite"/>
    </source>
</evidence>
<accession>A0A8B7NZS9</accession>
<dbReference type="PANTHER" id="PTHR35578:SF6">
    <property type="entry name" value="PROLINE-RICH TRANSMEMBRANE PROTEIN 4"/>
    <property type="match status" value="1"/>
</dbReference>
<evidence type="ECO:0000256" key="5">
    <source>
        <dbReference type="ARBA" id="ARBA00022989"/>
    </source>
</evidence>
<reference evidence="11" key="1">
    <citation type="submission" date="2025-08" db="UniProtKB">
        <authorList>
            <consortium name="RefSeq"/>
        </authorList>
    </citation>
    <scope>IDENTIFICATION</scope>
    <source>
        <tissue evidence="11">Whole organism</tissue>
    </source>
</reference>
<evidence type="ECO:0000313" key="11">
    <source>
        <dbReference type="RefSeq" id="XP_018019215.1"/>
    </source>
</evidence>
<organism evidence="10 11">
    <name type="scientific">Hyalella azteca</name>
    <name type="common">Amphipod</name>
    <dbReference type="NCBI Taxonomy" id="294128"/>
    <lineage>
        <taxon>Eukaryota</taxon>
        <taxon>Metazoa</taxon>
        <taxon>Ecdysozoa</taxon>
        <taxon>Arthropoda</taxon>
        <taxon>Crustacea</taxon>
        <taxon>Multicrustacea</taxon>
        <taxon>Malacostraca</taxon>
        <taxon>Eumalacostraca</taxon>
        <taxon>Peracarida</taxon>
        <taxon>Amphipoda</taxon>
        <taxon>Senticaudata</taxon>
        <taxon>Talitrida</taxon>
        <taxon>Talitroidea</taxon>
        <taxon>Hyalellidae</taxon>
        <taxon>Hyalella</taxon>
    </lineage>
</organism>
<dbReference type="PANTHER" id="PTHR35578">
    <property type="entry name" value="PROLINE-RICH TRANSMEMBRANE PROTEIN 4-RELATED"/>
    <property type="match status" value="1"/>
</dbReference>
<dbReference type="InterPro" id="IPR052836">
    <property type="entry name" value="PRRT_domain-containing"/>
</dbReference>
<dbReference type="GeneID" id="108675696"/>
<evidence type="ECO:0000256" key="8">
    <source>
        <dbReference type="SAM" id="Phobius"/>
    </source>
</evidence>
<feature type="compositionally biased region" description="Polar residues" evidence="7">
    <location>
        <begin position="845"/>
        <end position="866"/>
    </location>
</feature>
<feature type="region of interest" description="Disordered" evidence="7">
    <location>
        <begin position="986"/>
        <end position="1012"/>
    </location>
</feature>
<feature type="transmembrane region" description="Helical" evidence="8">
    <location>
        <begin position="398"/>
        <end position="418"/>
    </location>
</feature>
<feature type="region of interest" description="Disordered" evidence="7">
    <location>
        <begin position="102"/>
        <end position="126"/>
    </location>
</feature>
<evidence type="ECO:0000256" key="6">
    <source>
        <dbReference type="ARBA" id="ARBA00023136"/>
    </source>
</evidence>
<feature type="compositionally biased region" description="Low complexity" evidence="7">
    <location>
        <begin position="627"/>
        <end position="636"/>
    </location>
</feature>
<dbReference type="Pfam" id="PF25987">
    <property type="entry name" value="PRRT3"/>
    <property type="match status" value="1"/>
</dbReference>
<evidence type="ECO:0000256" key="3">
    <source>
        <dbReference type="ARBA" id="ARBA00022692"/>
    </source>
</evidence>
<feature type="compositionally biased region" description="Low complexity" evidence="7">
    <location>
        <begin position="108"/>
        <end position="126"/>
    </location>
</feature>
<feature type="region of interest" description="Disordered" evidence="7">
    <location>
        <begin position="613"/>
        <end position="636"/>
    </location>
</feature>
<feature type="transmembrane region" description="Helical" evidence="8">
    <location>
        <begin position="286"/>
        <end position="307"/>
    </location>
</feature>
<keyword evidence="2" id="KW-0597">Phosphoprotein</keyword>
<feature type="transmembrane region" description="Helical" evidence="8">
    <location>
        <begin position="358"/>
        <end position="378"/>
    </location>
</feature>
<feature type="compositionally biased region" description="Low complexity" evidence="7">
    <location>
        <begin position="685"/>
        <end position="700"/>
    </location>
</feature>
<dbReference type="RefSeq" id="XP_018019215.1">
    <property type="nucleotide sequence ID" value="XM_018163726.2"/>
</dbReference>